<feature type="signal peptide" evidence="7">
    <location>
        <begin position="1"/>
        <end position="24"/>
    </location>
</feature>
<dbReference type="InterPro" id="IPR019500">
    <property type="entry name" value="Pep_S46"/>
</dbReference>
<dbReference type="Proteomes" id="UP001348817">
    <property type="component" value="Chromosome"/>
</dbReference>
<evidence type="ECO:0000256" key="4">
    <source>
        <dbReference type="ARBA" id="ARBA00022729"/>
    </source>
</evidence>
<keyword evidence="5 7" id="KW-0378">Hydrolase</keyword>
<dbReference type="Pfam" id="PF10459">
    <property type="entry name" value="Peptidase_S46"/>
    <property type="match status" value="1"/>
</dbReference>
<dbReference type="GO" id="GO:0043171">
    <property type="term" value="P:peptide catabolic process"/>
    <property type="evidence" value="ECO:0007669"/>
    <property type="project" value="UniProtKB-UniRule"/>
</dbReference>
<name>A0AAU9CK06_9BACT</name>
<comment type="similarity">
    <text evidence="1 7">Belongs to the peptidase S46 family.</text>
</comment>
<evidence type="ECO:0000256" key="1">
    <source>
        <dbReference type="ARBA" id="ARBA00010491"/>
    </source>
</evidence>
<dbReference type="GO" id="GO:0070009">
    <property type="term" value="F:serine-type aminopeptidase activity"/>
    <property type="evidence" value="ECO:0007669"/>
    <property type="project" value="UniProtKB-UniRule"/>
</dbReference>
<dbReference type="PANTHER" id="PTHR38469:SF1">
    <property type="entry name" value="PERIPLASMIC PEPTIDASE SUBFAMILY S1B"/>
    <property type="match status" value="1"/>
</dbReference>
<keyword evidence="3 7" id="KW-0645">Protease</keyword>
<evidence type="ECO:0000313" key="8">
    <source>
        <dbReference type="EMBL" id="BDD08328.1"/>
    </source>
</evidence>
<dbReference type="PANTHER" id="PTHR38469">
    <property type="entry name" value="PERIPLASMIC PEPTIDASE SUBFAMILY S1B"/>
    <property type="match status" value="1"/>
</dbReference>
<keyword evidence="4 7" id="KW-0732">Signal</keyword>
<reference evidence="8 9" key="1">
    <citation type="submission" date="2021-12" db="EMBL/GenBank/DDBJ databases">
        <title>Genome sequencing of bacteria with rrn-lacking chromosome and rrn-plasmid.</title>
        <authorList>
            <person name="Anda M."/>
            <person name="Iwasaki W."/>
        </authorList>
    </citation>
    <scope>NUCLEOTIDE SEQUENCE [LARGE SCALE GENOMIC DNA]</scope>
    <source>
        <strain evidence="8 9">DSM 100852</strain>
    </source>
</reference>
<proteinExistence type="inferred from homology"/>
<dbReference type="RefSeq" id="WP_338393595.1">
    <property type="nucleotide sequence ID" value="NZ_AP025314.1"/>
</dbReference>
<dbReference type="AlphaFoldDB" id="A0AAU9CK06"/>
<dbReference type="KEGG" id="fax:FUAX_07600"/>
<keyword evidence="9" id="KW-1185">Reference proteome</keyword>
<feature type="chain" id="PRO_5043105253" description="Dipeptidyl-peptidase" evidence="7">
    <location>
        <begin position="25"/>
        <end position="734"/>
    </location>
</feature>
<evidence type="ECO:0000313" key="9">
    <source>
        <dbReference type="Proteomes" id="UP001348817"/>
    </source>
</evidence>
<sequence length="734" mass="82741">MKINGKQFSLILFLCLSLGFRAKAEEGMWLPQLIGALNEGDMQRLGMRMSAQDIYNINRSSLKDAIVSFGGFCTGEMISGEGLLLTNHHCGYGAVQSHSSVENDLLTNGFWAMSREEELPNPDLFVTFIVRIEDVTDRVLGGLSPNLSESLLQDSVSARIPGIVKASTKGTHYGAQIKPFFYGNKYFMFVTETFRDVRLVGAPPSSIGKFGGDTDNWVWPRHTGDFSMFRIYAGPDGKPAKYSKDNVPLQPRHFLPINIGGVNPGDFSLVFGFPGRTQEYLTSYAVDPLVNKINPARIAIRDEKLAIMRADMDASDKVRIQYASKYARVANYWKKWIGENRGLKITEAIEKKRRGEEKFTKWVEADAERKRKYGNLLSKIEGVYDLQNPVRLPSEYMREAVYGSELMTLAYRASRVAKEKHGTKSYEKAVASAKSYAKRVFKNYNLPTDKKLFARLMEIYARDIPADIQPELLKQAQAKYKGDLTAWMKKIYKKTALTDLASFEKALEKPSKLAKDPAVVVHNAFREKYESSVLPVLRKTGNELDLLMRTYVSALMEMSPDRKFYPDANSTMRVSYGIIDGAEPEDGVLYTHQTYLEGIVRKNETGNPDFEMPAKLRELYEKKDYGRWAHKGKMPVCFLASNHTTGGNSGSPIIDASGNLIGLNFDRTWQSTMSDVNYDARICRNIGMDARYLLFIIDKYAGATHLINEMKIVSVTYEPSAETEKVAQEEATLD</sequence>
<dbReference type="GO" id="GO:0008239">
    <property type="term" value="F:dipeptidyl-peptidase activity"/>
    <property type="evidence" value="ECO:0007669"/>
    <property type="project" value="UniProtKB-UniRule"/>
</dbReference>
<evidence type="ECO:0000256" key="7">
    <source>
        <dbReference type="RuleBase" id="RU366067"/>
    </source>
</evidence>
<dbReference type="InterPro" id="IPR009003">
    <property type="entry name" value="Peptidase_S1_PA"/>
</dbReference>
<dbReference type="SUPFAM" id="SSF50494">
    <property type="entry name" value="Trypsin-like serine proteases"/>
    <property type="match status" value="1"/>
</dbReference>
<dbReference type="GO" id="GO:0006508">
    <property type="term" value="P:proteolysis"/>
    <property type="evidence" value="ECO:0007669"/>
    <property type="project" value="UniProtKB-KW"/>
</dbReference>
<dbReference type="EC" id="3.4.14.-" evidence="7"/>
<accession>A0AAU9CK06</accession>
<keyword evidence="6 7" id="KW-0720">Serine protease</keyword>
<keyword evidence="2 7" id="KW-0031">Aminopeptidase</keyword>
<evidence type="ECO:0000256" key="2">
    <source>
        <dbReference type="ARBA" id="ARBA00022438"/>
    </source>
</evidence>
<organism evidence="8 9">
    <name type="scientific">Fulvitalea axinellae</name>
    <dbReference type="NCBI Taxonomy" id="1182444"/>
    <lineage>
        <taxon>Bacteria</taxon>
        <taxon>Pseudomonadati</taxon>
        <taxon>Bacteroidota</taxon>
        <taxon>Cytophagia</taxon>
        <taxon>Cytophagales</taxon>
        <taxon>Persicobacteraceae</taxon>
        <taxon>Fulvitalea</taxon>
    </lineage>
</organism>
<dbReference type="EMBL" id="AP025314">
    <property type="protein sequence ID" value="BDD08328.1"/>
    <property type="molecule type" value="Genomic_DNA"/>
</dbReference>
<dbReference type="Gene3D" id="2.40.10.10">
    <property type="entry name" value="Trypsin-like serine proteases"/>
    <property type="match status" value="1"/>
</dbReference>
<evidence type="ECO:0000256" key="3">
    <source>
        <dbReference type="ARBA" id="ARBA00022670"/>
    </source>
</evidence>
<protein>
    <recommendedName>
        <fullName evidence="7">Dipeptidyl-peptidase</fullName>
        <ecNumber evidence="7">3.4.14.-</ecNumber>
    </recommendedName>
</protein>
<comment type="function">
    <text evidence="7">Catalyzes the removal of dipeptides from the N-terminus of oligopeptides.</text>
</comment>
<evidence type="ECO:0000256" key="6">
    <source>
        <dbReference type="ARBA" id="ARBA00022825"/>
    </source>
</evidence>
<gene>
    <name evidence="8" type="primary">dpp11</name>
    <name evidence="8" type="ORF">FUAX_07600</name>
</gene>
<evidence type="ECO:0000256" key="5">
    <source>
        <dbReference type="ARBA" id="ARBA00022801"/>
    </source>
</evidence>
<dbReference type="InterPro" id="IPR043504">
    <property type="entry name" value="Peptidase_S1_PA_chymotrypsin"/>
</dbReference>